<evidence type="ECO:0000256" key="1">
    <source>
        <dbReference type="SAM" id="Phobius"/>
    </source>
</evidence>
<keyword evidence="3" id="KW-1185">Reference proteome</keyword>
<dbReference type="Proteomes" id="UP000219281">
    <property type="component" value="Unassembled WGS sequence"/>
</dbReference>
<accession>A0A286A6G7</accession>
<dbReference type="AlphaFoldDB" id="A0A286A6G7"/>
<evidence type="ECO:0000313" key="2">
    <source>
        <dbReference type="EMBL" id="SOD17510.1"/>
    </source>
</evidence>
<proteinExistence type="predicted"/>
<reference evidence="3" key="1">
    <citation type="submission" date="2017-09" db="EMBL/GenBank/DDBJ databases">
        <authorList>
            <person name="Varghese N."/>
            <person name="Submissions S."/>
        </authorList>
    </citation>
    <scope>NUCLEOTIDE SEQUENCE [LARGE SCALE GENOMIC DNA]</scope>
    <source>
        <strain evidence="3">CGMCC 1.12803</strain>
    </source>
</reference>
<keyword evidence="1" id="KW-0472">Membrane</keyword>
<organism evidence="2 3">
    <name type="scientific">Pedobacter xixiisoli</name>
    <dbReference type="NCBI Taxonomy" id="1476464"/>
    <lineage>
        <taxon>Bacteria</taxon>
        <taxon>Pseudomonadati</taxon>
        <taxon>Bacteroidota</taxon>
        <taxon>Sphingobacteriia</taxon>
        <taxon>Sphingobacteriales</taxon>
        <taxon>Sphingobacteriaceae</taxon>
        <taxon>Pedobacter</taxon>
    </lineage>
</organism>
<keyword evidence="1" id="KW-1133">Transmembrane helix</keyword>
<keyword evidence="1" id="KW-0812">Transmembrane</keyword>
<gene>
    <name evidence="2" type="ORF">SAMN06297358_2559</name>
</gene>
<sequence length="121" mass="14221">MEMRRIDKIIVYSVFIVPVVLLFSFAIFNAIFGKSTQELIIEDNLSEHFHGTVDTLYRERNNHNTKYAEISDGYKYAISTLWERFIDVNDSLSKDSLSFKVYIYKPSGDTIILNYKDTYKK</sequence>
<name>A0A286A6G7_9SPHI</name>
<protein>
    <submittedName>
        <fullName evidence="2">Uncharacterized protein</fullName>
    </submittedName>
</protein>
<evidence type="ECO:0000313" key="3">
    <source>
        <dbReference type="Proteomes" id="UP000219281"/>
    </source>
</evidence>
<dbReference type="EMBL" id="OCMT01000003">
    <property type="protein sequence ID" value="SOD17510.1"/>
    <property type="molecule type" value="Genomic_DNA"/>
</dbReference>
<feature type="transmembrane region" description="Helical" evidence="1">
    <location>
        <begin position="9"/>
        <end position="32"/>
    </location>
</feature>